<protein>
    <submittedName>
        <fullName evidence="2">Uncharacterized protein</fullName>
    </submittedName>
</protein>
<feature type="compositionally biased region" description="Low complexity" evidence="1">
    <location>
        <begin position="154"/>
        <end position="163"/>
    </location>
</feature>
<evidence type="ECO:0000313" key="3">
    <source>
        <dbReference type="Proteomes" id="UP001176941"/>
    </source>
</evidence>
<proteinExistence type="predicted"/>
<evidence type="ECO:0000313" key="2">
    <source>
        <dbReference type="EMBL" id="CAI9152976.1"/>
    </source>
</evidence>
<sequence length="163" mass="16765">MRQGPGRQNRNRNPSARPRLSRGARPPHTAGGLLRPPRARSRESLRTGRAGPAFRVAAVATGFPGRCFQAGSDGNLPPLAGTTAYRRVGEEPPPPPPSPTAEEPGPPRDGEQPAGLRDQVPVTSGCGTSSPGARARPGARSLVGGGEDDERGPPARGHGAARG</sequence>
<feature type="region of interest" description="Disordered" evidence="1">
    <location>
        <begin position="1"/>
        <end position="53"/>
    </location>
</feature>
<feature type="compositionally biased region" description="Low complexity" evidence="1">
    <location>
        <begin position="1"/>
        <end position="14"/>
    </location>
</feature>
<name>A0ABN8XXV4_RANTA</name>
<keyword evidence="3" id="KW-1185">Reference proteome</keyword>
<accession>A0ABN8XXV4</accession>
<gene>
    <name evidence="2" type="ORF">MRATA1EN1_LOCUS1938</name>
</gene>
<feature type="region of interest" description="Disordered" evidence="1">
    <location>
        <begin position="65"/>
        <end position="163"/>
    </location>
</feature>
<evidence type="ECO:0000256" key="1">
    <source>
        <dbReference type="SAM" id="MobiDB-lite"/>
    </source>
</evidence>
<feature type="compositionally biased region" description="Polar residues" evidence="1">
    <location>
        <begin position="121"/>
        <end position="131"/>
    </location>
</feature>
<dbReference type="EMBL" id="OX459946">
    <property type="protein sequence ID" value="CAI9152976.1"/>
    <property type="molecule type" value="Genomic_DNA"/>
</dbReference>
<reference evidence="2" key="1">
    <citation type="submission" date="2023-04" db="EMBL/GenBank/DDBJ databases">
        <authorList>
            <consortium name="ELIXIR-Norway"/>
        </authorList>
    </citation>
    <scope>NUCLEOTIDE SEQUENCE [LARGE SCALE GENOMIC DNA]</scope>
</reference>
<organism evidence="2 3">
    <name type="scientific">Rangifer tarandus platyrhynchus</name>
    <name type="common">Svalbard reindeer</name>
    <dbReference type="NCBI Taxonomy" id="3082113"/>
    <lineage>
        <taxon>Eukaryota</taxon>
        <taxon>Metazoa</taxon>
        <taxon>Chordata</taxon>
        <taxon>Craniata</taxon>
        <taxon>Vertebrata</taxon>
        <taxon>Euteleostomi</taxon>
        <taxon>Mammalia</taxon>
        <taxon>Eutheria</taxon>
        <taxon>Laurasiatheria</taxon>
        <taxon>Artiodactyla</taxon>
        <taxon>Ruminantia</taxon>
        <taxon>Pecora</taxon>
        <taxon>Cervidae</taxon>
        <taxon>Odocoileinae</taxon>
        <taxon>Rangifer</taxon>
    </lineage>
</organism>
<dbReference type="Proteomes" id="UP001176941">
    <property type="component" value="Chromosome 10"/>
</dbReference>